<protein>
    <recommendedName>
        <fullName evidence="2">Inositolphosphotransferase Aur1/Ipt1 domain-containing protein</fullName>
    </recommendedName>
</protein>
<feature type="domain" description="Inositolphosphotransferase Aur1/Ipt1" evidence="2">
    <location>
        <begin position="99"/>
        <end position="287"/>
    </location>
</feature>
<evidence type="ECO:0000313" key="4">
    <source>
        <dbReference type="Proteomes" id="UP000191987"/>
    </source>
</evidence>
<organism evidence="3 4">
    <name type="scientific">Agrobacterium deltaense Zutra 3/1</name>
    <dbReference type="NCBI Taxonomy" id="1183427"/>
    <lineage>
        <taxon>Bacteria</taxon>
        <taxon>Pseudomonadati</taxon>
        <taxon>Pseudomonadota</taxon>
        <taxon>Alphaproteobacteria</taxon>
        <taxon>Hyphomicrobiales</taxon>
        <taxon>Rhizobiaceae</taxon>
        <taxon>Rhizobium/Agrobacterium group</taxon>
        <taxon>Agrobacterium</taxon>
    </lineage>
</organism>
<keyword evidence="1" id="KW-1133">Transmembrane helix</keyword>
<dbReference type="InterPro" id="IPR026841">
    <property type="entry name" value="Aur1/Ipt1"/>
</dbReference>
<feature type="transmembrane region" description="Helical" evidence="1">
    <location>
        <begin position="222"/>
        <end position="242"/>
    </location>
</feature>
<keyword evidence="1" id="KW-0472">Membrane</keyword>
<proteinExistence type="predicted"/>
<dbReference type="EMBL" id="FBWG01000008">
    <property type="protein sequence ID" value="CUX22052.1"/>
    <property type="molecule type" value="Genomic_DNA"/>
</dbReference>
<dbReference type="Pfam" id="PF14378">
    <property type="entry name" value="PAP2_3"/>
    <property type="match status" value="1"/>
</dbReference>
<dbReference type="Proteomes" id="UP000191987">
    <property type="component" value="Unassembled WGS sequence"/>
</dbReference>
<name>A0A1S7PIX7_9HYPH</name>
<dbReference type="RefSeq" id="WP_080817127.1">
    <property type="nucleotide sequence ID" value="NZ_LT009748.1"/>
</dbReference>
<feature type="transmembrane region" description="Helical" evidence="1">
    <location>
        <begin position="63"/>
        <end position="87"/>
    </location>
</feature>
<feature type="transmembrane region" description="Helical" evidence="1">
    <location>
        <begin position="249"/>
        <end position="269"/>
    </location>
</feature>
<gene>
    <name evidence="3" type="ORF">AGR7C_Cc160025</name>
</gene>
<sequence>MRLFAAERFVLGFIAILFAVDAALIAVKGIRVDYAGYFLCALAGAGVFILGQFYRKSARDLRIAAALIAGGLFILFTLVASVFNYMFLPVAFPTIDHVLFRVDAAFGYSWTGIVLWTATHPWIGTVLFVVYATSLPQLLVIVITLGFTGKEQRLHHFLVTGVLGAFASIVFWIFFPTFGPSAYVQLPEWISQAIPLAVDNTYGQELNRLTSEGVVYISPKNVLGLIGFPSFHIFMAAMSVWFVPRHLAVMAVILPVNLLMPLAVLVQGGHHLSDVFGGLIAFVIICAVSARLLNCISERERAGQIIGAPAQIVAAE</sequence>
<feature type="transmembrane region" description="Helical" evidence="1">
    <location>
        <begin position="275"/>
        <end position="293"/>
    </location>
</feature>
<evidence type="ECO:0000256" key="1">
    <source>
        <dbReference type="SAM" id="Phobius"/>
    </source>
</evidence>
<dbReference type="GO" id="GO:0016020">
    <property type="term" value="C:membrane"/>
    <property type="evidence" value="ECO:0007669"/>
    <property type="project" value="UniProtKB-SubCell"/>
</dbReference>
<feature type="transmembrane region" description="Helical" evidence="1">
    <location>
        <begin position="122"/>
        <end position="145"/>
    </location>
</feature>
<feature type="transmembrane region" description="Helical" evidence="1">
    <location>
        <begin position="9"/>
        <end position="28"/>
    </location>
</feature>
<feature type="transmembrane region" description="Helical" evidence="1">
    <location>
        <begin position="157"/>
        <end position="175"/>
    </location>
</feature>
<evidence type="ECO:0000313" key="3">
    <source>
        <dbReference type="EMBL" id="CUX22052.1"/>
    </source>
</evidence>
<accession>A0A1S7PIX7</accession>
<feature type="transmembrane region" description="Helical" evidence="1">
    <location>
        <begin position="34"/>
        <end position="51"/>
    </location>
</feature>
<dbReference type="AlphaFoldDB" id="A0A1S7PIX7"/>
<reference evidence="3 4" key="1">
    <citation type="submission" date="2016-01" db="EMBL/GenBank/DDBJ databases">
        <authorList>
            <person name="Oliw E.H."/>
        </authorList>
    </citation>
    <scope>NUCLEOTIDE SEQUENCE [LARGE SCALE GENOMIC DNA]</scope>
    <source>
        <strain evidence="3 4">Zutra 3-1</strain>
    </source>
</reference>
<evidence type="ECO:0000259" key="2">
    <source>
        <dbReference type="Pfam" id="PF14378"/>
    </source>
</evidence>
<keyword evidence="1" id="KW-0812">Transmembrane</keyword>